<proteinExistence type="predicted"/>
<dbReference type="EMBL" id="UOFF01000360">
    <property type="protein sequence ID" value="VAW57230.1"/>
    <property type="molecule type" value="Genomic_DNA"/>
</dbReference>
<name>A0A3B0WXQ7_9ZZZZ</name>
<dbReference type="InterPro" id="IPR038763">
    <property type="entry name" value="DHH_sf"/>
</dbReference>
<evidence type="ECO:0000313" key="1">
    <source>
        <dbReference type="EMBL" id="VAW57230.1"/>
    </source>
</evidence>
<dbReference type="PANTHER" id="PTHR42146:SF1">
    <property type="entry name" value="OLIGORIBONUCLEASE NRNB"/>
    <property type="match status" value="1"/>
</dbReference>
<evidence type="ECO:0008006" key="2">
    <source>
        <dbReference type="Google" id="ProtNLM"/>
    </source>
</evidence>
<reference evidence="1" key="1">
    <citation type="submission" date="2018-06" db="EMBL/GenBank/DDBJ databases">
        <authorList>
            <person name="Zhirakovskaya E."/>
        </authorList>
    </citation>
    <scope>NUCLEOTIDE SEQUENCE</scope>
</reference>
<protein>
    <recommendedName>
        <fullName evidence="2">DHHA1 domain-containing protein</fullName>
    </recommendedName>
</protein>
<gene>
    <name evidence="1" type="ORF">MNBD_GAMMA07-977</name>
</gene>
<dbReference type="InterPro" id="IPR052968">
    <property type="entry name" value="Nucleotide_metab_enz"/>
</dbReference>
<dbReference type="AlphaFoldDB" id="A0A3B0WXQ7"/>
<dbReference type="PANTHER" id="PTHR42146">
    <property type="entry name" value="3',5'-CYCLIC-NUCLEOTIDE PHOSPHODIESTERASE"/>
    <property type="match status" value="1"/>
</dbReference>
<sequence length="318" mass="35559">MNYFDVFNGDADGICALHQMRLANPIDSTLITGVKRDISLLKKTPATPNDHVLVLDISLDKNRNELQNLLTQGTQVLYFDHHFSGDIPTNNNLKAYINTDSNTCTSLLVNAYLNQKYLLWAVTAAFGDNLHQSAIHTARPLNLSETQLKQLERLGTCINYNGYGASLNDLIFTPDTLYKKISQYQSPFDFIESDNNYTILENGYIDDLSHVETNHPVYETASHSISILPNEKWARRVSGVYANQLATNNPNRAHAMLTRQADTSFVVSVRAPLSNKTGADELCRQFESGGGRKAAAGINNLPAENYDLFVEKFTRAFF</sequence>
<accession>A0A3B0WXQ7</accession>
<organism evidence="1">
    <name type="scientific">hydrothermal vent metagenome</name>
    <dbReference type="NCBI Taxonomy" id="652676"/>
    <lineage>
        <taxon>unclassified sequences</taxon>
        <taxon>metagenomes</taxon>
        <taxon>ecological metagenomes</taxon>
    </lineage>
</organism>
<dbReference type="SUPFAM" id="SSF64182">
    <property type="entry name" value="DHH phosphoesterases"/>
    <property type="match status" value="1"/>
</dbReference>